<evidence type="ECO:0000259" key="7">
    <source>
        <dbReference type="SMART" id="SM00387"/>
    </source>
</evidence>
<feature type="transmembrane region" description="Helical" evidence="6">
    <location>
        <begin position="112"/>
        <end position="132"/>
    </location>
</feature>
<dbReference type="Gene3D" id="3.30.565.10">
    <property type="entry name" value="Histidine kinase-like ATPase, C-terminal domain"/>
    <property type="match status" value="1"/>
</dbReference>
<dbReference type="SUPFAM" id="SSF52172">
    <property type="entry name" value="CheY-like"/>
    <property type="match status" value="1"/>
</dbReference>
<dbReference type="Pfam" id="PF00072">
    <property type="entry name" value="Response_reg"/>
    <property type="match status" value="1"/>
</dbReference>
<feature type="domain" description="Histidine kinase/HSP90-like ATPase" evidence="7">
    <location>
        <begin position="326"/>
        <end position="437"/>
    </location>
</feature>
<evidence type="ECO:0000256" key="5">
    <source>
        <dbReference type="ARBA" id="ARBA00022777"/>
    </source>
</evidence>
<dbReference type="InterPro" id="IPR036097">
    <property type="entry name" value="HisK_dim/P_sf"/>
</dbReference>
<keyword evidence="6" id="KW-0472">Membrane</keyword>
<evidence type="ECO:0000256" key="1">
    <source>
        <dbReference type="ARBA" id="ARBA00000085"/>
    </source>
</evidence>
<dbReference type="EC" id="2.7.13.3" evidence="2"/>
<evidence type="ECO:0000256" key="3">
    <source>
        <dbReference type="ARBA" id="ARBA00022553"/>
    </source>
</evidence>
<dbReference type="PANTHER" id="PTHR43047">
    <property type="entry name" value="TWO-COMPONENT HISTIDINE PROTEIN KINASE"/>
    <property type="match status" value="1"/>
</dbReference>
<organism evidence="10 11">
    <name type="scientific">Rhodoferax lithotrophicus</name>
    <dbReference type="NCBI Taxonomy" id="2798804"/>
    <lineage>
        <taxon>Bacteria</taxon>
        <taxon>Pseudomonadati</taxon>
        <taxon>Pseudomonadota</taxon>
        <taxon>Betaproteobacteria</taxon>
        <taxon>Burkholderiales</taxon>
        <taxon>Comamonadaceae</taxon>
        <taxon>Rhodoferax</taxon>
    </lineage>
</organism>
<dbReference type="Gene3D" id="1.10.287.130">
    <property type="match status" value="1"/>
</dbReference>
<evidence type="ECO:0000256" key="6">
    <source>
        <dbReference type="SAM" id="Phobius"/>
    </source>
</evidence>
<dbReference type="InterPro" id="IPR036890">
    <property type="entry name" value="HATPase_C_sf"/>
</dbReference>
<evidence type="ECO:0000259" key="9">
    <source>
        <dbReference type="SMART" id="SM00448"/>
    </source>
</evidence>
<dbReference type="PANTHER" id="PTHR43047:SF9">
    <property type="entry name" value="HISTIDINE KINASE"/>
    <property type="match status" value="1"/>
</dbReference>
<dbReference type="InterPro" id="IPR001789">
    <property type="entry name" value="Sig_transdc_resp-reg_receiver"/>
</dbReference>
<dbReference type="SUPFAM" id="SSF47384">
    <property type="entry name" value="Homodimeric domain of signal transducing histidine kinase"/>
    <property type="match status" value="1"/>
</dbReference>
<dbReference type="RefSeq" id="WP_223904708.1">
    <property type="nucleotide sequence ID" value="NZ_AP024238.1"/>
</dbReference>
<keyword evidence="3" id="KW-0597">Phosphoprotein</keyword>
<dbReference type="SMART" id="SM00387">
    <property type="entry name" value="HATPase_c"/>
    <property type="match status" value="1"/>
</dbReference>
<keyword evidence="6" id="KW-1133">Transmembrane helix</keyword>
<dbReference type="InterPro" id="IPR003661">
    <property type="entry name" value="HisK_dim/P_dom"/>
</dbReference>
<feature type="domain" description="Signal transduction histidine kinase dimerisation/phosphoacceptor" evidence="8">
    <location>
        <begin position="217"/>
        <end position="282"/>
    </location>
</feature>
<dbReference type="InterPro" id="IPR004358">
    <property type="entry name" value="Sig_transdc_His_kin-like_C"/>
</dbReference>
<name>A0ABM7MRA9_9BURK</name>
<dbReference type="CDD" id="cd00082">
    <property type="entry name" value="HisKA"/>
    <property type="match status" value="1"/>
</dbReference>
<dbReference type="Pfam" id="PF00512">
    <property type="entry name" value="HisKA"/>
    <property type="match status" value="1"/>
</dbReference>
<dbReference type="Gene3D" id="3.40.50.2300">
    <property type="match status" value="1"/>
</dbReference>
<dbReference type="CDD" id="cd00156">
    <property type="entry name" value="REC"/>
    <property type="match status" value="1"/>
</dbReference>
<evidence type="ECO:0000259" key="8">
    <source>
        <dbReference type="SMART" id="SM00388"/>
    </source>
</evidence>
<sequence>MKRTDAVQLEQARNLHDGAPLVLWGNFGGALCAFLIVFFGLGTLQLFLSTWLLVFVLYMSWFFWLRRRYPCAALDNPLQMRQWFQWNVLGNIILGLIWGVMSAVVISAGVPAFQFAMLAGMAVLTVGGMFSLGAYFPSFRGFFLVLMLLTIAALIGQGTMLHVGMGGTTILFLLFMLWAGQRFNRSYIDSLLLRFENLELVRELTLQKETAENANLAKSRFLAAASHDLRQPMHALNLYHGAMENVELPSEAQLLLSYARQCAVAMDDMFTVLLDMSRLDAGAVTPTFKTFPVKQLLERIRVEFEPPAKEKGLDLRVVPSKLFIRTDPALAERIVRNLVSNAVRYTHHGKIVIGCRYRGKVLRLAVFDTGTGIPQDKQQSVFEEYFQLSNPERDRTKGLGLGLAIVSRVATLLKAPITLQSKLGSGSMFAVDFECDEAYVPVAVEADKPEVGRESLVGRLIVVIDDEAAIRAAVVMLLKQWGCVVVAAATGDDAVEQLAAYPSLPDVIICDYRLRGTENGLDAIEKVRMEFCADVPALLVTGDTAPDRILEIREGGFPVLHKPLQPDELRTAMLQAILTHQSDEAQQIQPKQELAHE</sequence>
<dbReference type="Pfam" id="PF02518">
    <property type="entry name" value="HATPase_c"/>
    <property type="match status" value="1"/>
</dbReference>
<proteinExistence type="predicted"/>
<dbReference type="PRINTS" id="PR00344">
    <property type="entry name" value="BCTRLSENSOR"/>
</dbReference>
<keyword evidence="11" id="KW-1185">Reference proteome</keyword>
<dbReference type="InterPro" id="IPR011006">
    <property type="entry name" value="CheY-like_superfamily"/>
</dbReference>
<keyword evidence="6" id="KW-0812">Transmembrane</keyword>
<evidence type="ECO:0000256" key="2">
    <source>
        <dbReference type="ARBA" id="ARBA00012438"/>
    </source>
</evidence>
<evidence type="ECO:0000313" key="11">
    <source>
        <dbReference type="Proteomes" id="UP000824366"/>
    </source>
</evidence>
<feature type="transmembrane region" description="Helical" evidence="6">
    <location>
        <begin position="86"/>
        <end position="106"/>
    </location>
</feature>
<protein>
    <recommendedName>
        <fullName evidence="2">histidine kinase</fullName>
        <ecNumber evidence="2">2.7.13.3</ecNumber>
    </recommendedName>
</protein>
<dbReference type="GO" id="GO:0016301">
    <property type="term" value="F:kinase activity"/>
    <property type="evidence" value="ECO:0007669"/>
    <property type="project" value="UniProtKB-KW"/>
</dbReference>
<gene>
    <name evidence="10" type="ORF">MIZ03_3704</name>
</gene>
<dbReference type="SMART" id="SM00448">
    <property type="entry name" value="REC"/>
    <property type="match status" value="1"/>
</dbReference>
<feature type="transmembrane region" description="Helical" evidence="6">
    <location>
        <begin position="21"/>
        <end position="40"/>
    </location>
</feature>
<accession>A0ABM7MRA9</accession>
<feature type="transmembrane region" description="Helical" evidence="6">
    <location>
        <begin position="46"/>
        <end position="65"/>
    </location>
</feature>
<dbReference type="SUPFAM" id="SSF55874">
    <property type="entry name" value="ATPase domain of HSP90 chaperone/DNA topoisomerase II/histidine kinase"/>
    <property type="match status" value="1"/>
</dbReference>
<dbReference type="InterPro" id="IPR003594">
    <property type="entry name" value="HATPase_dom"/>
</dbReference>
<dbReference type="Proteomes" id="UP000824366">
    <property type="component" value="Chromosome"/>
</dbReference>
<evidence type="ECO:0000313" key="10">
    <source>
        <dbReference type="EMBL" id="BCO28794.1"/>
    </source>
</evidence>
<keyword evidence="5 10" id="KW-0418">Kinase</keyword>
<dbReference type="EMBL" id="AP024238">
    <property type="protein sequence ID" value="BCO28794.1"/>
    <property type="molecule type" value="Genomic_DNA"/>
</dbReference>
<dbReference type="SMART" id="SM00388">
    <property type="entry name" value="HisKA"/>
    <property type="match status" value="1"/>
</dbReference>
<feature type="domain" description="Response regulatory" evidence="9">
    <location>
        <begin position="459"/>
        <end position="573"/>
    </location>
</feature>
<reference evidence="10 11" key="1">
    <citation type="journal article" date="2021" name="Microbiol. Spectr.">
        <title>A Single Bacterium Capable of Oxidation and Reduction of Iron at Circumneutral pH.</title>
        <authorList>
            <person name="Kato S."/>
            <person name="Ohkuma M."/>
        </authorList>
    </citation>
    <scope>NUCLEOTIDE SEQUENCE [LARGE SCALE GENOMIC DNA]</scope>
    <source>
        <strain evidence="10 11">MIZ03</strain>
    </source>
</reference>
<evidence type="ECO:0000256" key="4">
    <source>
        <dbReference type="ARBA" id="ARBA00022679"/>
    </source>
</evidence>
<keyword evidence="4" id="KW-0808">Transferase</keyword>
<comment type="catalytic activity">
    <reaction evidence="1">
        <text>ATP + protein L-histidine = ADP + protein N-phospho-L-histidine.</text>
        <dbReference type="EC" id="2.7.13.3"/>
    </reaction>
</comment>
<feature type="transmembrane region" description="Helical" evidence="6">
    <location>
        <begin position="139"/>
        <end position="155"/>
    </location>
</feature>